<evidence type="ECO:0000313" key="2">
    <source>
        <dbReference type="Proteomes" id="UP000325315"/>
    </source>
</evidence>
<accession>A0A5B6VB45</accession>
<protein>
    <submittedName>
        <fullName evidence="1">Uncharacterized protein</fullName>
    </submittedName>
</protein>
<name>A0A5B6VB45_9ROSI</name>
<organism evidence="1 2">
    <name type="scientific">Gossypium australe</name>
    <dbReference type="NCBI Taxonomy" id="47621"/>
    <lineage>
        <taxon>Eukaryota</taxon>
        <taxon>Viridiplantae</taxon>
        <taxon>Streptophyta</taxon>
        <taxon>Embryophyta</taxon>
        <taxon>Tracheophyta</taxon>
        <taxon>Spermatophyta</taxon>
        <taxon>Magnoliopsida</taxon>
        <taxon>eudicotyledons</taxon>
        <taxon>Gunneridae</taxon>
        <taxon>Pentapetalae</taxon>
        <taxon>rosids</taxon>
        <taxon>malvids</taxon>
        <taxon>Malvales</taxon>
        <taxon>Malvaceae</taxon>
        <taxon>Malvoideae</taxon>
        <taxon>Gossypium</taxon>
    </lineage>
</organism>
<dbReference type="AlphaFoldDB" id="A0A5B6VB45"/>
<proteinExistence type="predicted"/>
<keyword evidence="2" id="KW-1185">Reference proteome</keyword>
<gene>
    <name evidence="1" type="ORF">EPI10_001392</name>
</gene>
<evidence type="ECO:0000313" key="1">
    <source>
        <dbReference type="EMBL" id="KAA3466293.1"/>
    </source>
</evidence>
<sequence>MLSCTMRSPLFSRWMMSPYTRHGKDSRSYFVDALTTESHIASSWRHFIMVSTHTQDTSVNGAILSKSYNEAYGINEK</sequence>
<reference evidence="2" key="1">
    <citation type="journal article" date="2019" name="Plant Biotechnol. J.">
        <title>Genome sequencing of the Australian wild diploid species Gossypium australe highlights disease resistance and delayed gland morphogenesis.</title>
        <authorList>
            <person name="Cai Y."/>
            <person name="Cai X."/>
            <person name="Wang Q."/>
            <person name="Wang P."/>
            <person name="Zhang Y."/>
            <person name="Cai C."/>
            <person name="Xu Y."/>
            <person name="Wang K."/>
            <person name="Zhou Z."/>
            <person name="Wang C."/>
            <person name="Geng S."/>
            <person name="Li B."/>
            <person name="Dong Q."/>
            <person name="Hou Y."/>
            <person name="Wang H."/>
            <person name="Ai P."/>
            <person name="Liu Z."/>
            <person name="Yi F."/>
            <person name="Sun M."/>
            <person name="An G."/>
            <person name="Cheng J."/>
            <person name="Zhang Y."/>
            <person name="Shi Q."/>
            <person name="Xie Y."/>
            <person name="Shi X."/>
            <person name="Chang Y."/>
            <person name="Huang F."/>
            <person name="Chen Y."/>
            <person name="Hong S."/>
            <person name="Mi L."/>
            <person name="Sun Q."/>
            <person name="Zhang L."/>
            <person name="Zhou B."/>
            <person name="Peng R."/>
            <person name="Zhang X."/>
            <person name="Liu F."/>
        </authorList>
    </citation>
    <scope>NUCLEOTIDE SEQUENCE [LARGE SCALE GENOMIC DNA]</scope>
    <source>
        <strain evidence="2">cv. PA1801</strain>
    </source>
</reference>
<dbReference type="Proteomes" id="UP000325315">
    <property type="component" value="Unassembled WGS sequence"/>
</dbReference>
<dbReference type="EMBL" id="SMMG02000007">
    <property type="protein sequence ID" value="KAA3466293.1"/>
    <property type="molecule type" value="Genomic_DNA"/>
</dbReference>
<comment type="caution">
    <text evidence="1">The sequence shown here is derived from an EMBL/GenBank/DDBJ whole genome shotgun (WGS) entry which is preliminary data.</text>
</comment>